<dbReference type="AlphaFoldDB" id="A0A235BS94"/>
<sequence>MHIALDATAVRSLNHGIGTYVANLLLNLVKVEPDNHYISYMTKQAIENLQPLNLPAERVTFRPVTGIRPLRIIWEQFLLSNTTDRECIDLLWGCHNTLPSFKKCPQVVTIHDIGMLRVPRFYPRAKVDYFRWAITHAVQRADIVVTVSTFTKSELIDVLRLPESKVKVVMNGVRSHYRLISNPADAFRVRQRYNLPPKFIFSLGVPEPKKNLERVIGAYADLKKRRPDIPRLVIGGGKNFGWKNRRIYQLAHTLGDTIILTDFISHEDLPVVYNLAEMFVFPSLYEGFGLPPLEAMACGVPVISSNVASLPEVLDDAALLVDPTRQEEIMDAMEQILINPGLSHRLKARGLVNAERFSWRKTAQTMIAIFRDAAGKA</sequence>
<evidence type="ECO:0000259" key="2">
    <source>
        <dbReference type="Pfam" id="PF00534"/>
    </source>
</evidence>
<dbReference type="Pfam" id="PF13439">
    <property type="entry name" value="Glyco_transf_4"/>
    <property type="match status" value="1"/>
</dbReference>
<dbReference type="GO" id="GO:0009103">
    <property type="term" value="P:lipopolysaccharide biosynthetic process"/>
    <property type="evidence" value="ECO:0007669"/>
    <property type="project" value="TreeGrafter"/>
</dbReference>
<dbReference type="Gene3D" id="3.40.50.2000">
    <property type="entry name" value="Glycogen Phosphorylase B"/>
    <property type="match status" value="2"/>
</dbReference>
<gene>
    <name evidence="4" type="ORF">CH330_08710</name>
</gene>
<dbReference type="PANTHER" id="PTHR46401">
    <property type="entry name" value="GLYCOSYLTRANSFERASE WBBK-RELATED"/>
    <property type="match status" value="1"/>
</dbReference>
<dbReference type="InterPro" id="IPR001296">
    <property type="entry name" value="Glyco_trans_1"/>
</dbReference>
<name>A0A235BS94_UNCW3</name>
<dbReference type="CDD" id="cd03809">
    <property type="entry name" value="GT4_MtfB-like"/>
    <property type="match status" value="1"/>
</dbReference>
<dbReference type="Pfam" id="PF00534">
    <property type="entry name" value="Glycos_transf_1"/>
    <property type="match status" value="1"/>
</dbReference>
<evidence type="ECO:0008006" key="6">
    <source>
        <dbReference type="Google" id="ProtNLM"/>
    </source>
</evidence>
<comment type="caution">
    <text evidence="4">The sequence shown here is derived from an EMBL/GenBank/DDBJ whole genome shotgun (WGS) entry which is preliminary data.</text>
</comment>
<dbReference type="EMBL" id="NOZP01000159">
    <property type="protein sequence ID" value="OYD14435.1"/>
    <property type="molecule type" value="Genomic_DNA"/>
</dbReference>
<accession>A0A235BS94</accession>
<evidence type="ECO:0000313" key="4">
    <source>
        <dbReference type="EMBL" id="OYD14435.1"/>
    </source>
</evidence>
<evidence type="ECO:0000313" key="5">
    <source>
        <dbReference type="Proteomes" id="UP000215559"/>
    </source>
</evidence>
<reference evidence="4 5" key="1">
    <citation type="submission" date="2017-07" db="EMBL/GenBank/DDBJ databases">
        <title>Recovery of genomes from metagenomes via a dereplication, aggregation, and scoring strategy.</title>
        <authorList>
            <person name="Sieber C.M."/>
            <person name="Probst A.J."/>
            <person name="Sharrar A."/>
            <person name="Thomas B.C."/>
            <person name="Hess M."/>
            <person name="Tringe S.G."/>
            <person name="Banfield J.F."/>
        </authorList>
    </citation>
    <scope>NUCLEOTIDE SEQUENCE [LARGE SCALE GENOMIC DNA]</scope>
    <source>
        <strain evidence="4">JGI_Cruoil_03_51_56</strain>
    </source>
</reference>
<proteinExistence type="predicted"/>
<protein>
    <recommendedName>
        <fullName evidence="6">Glycosyl transferase family 1</fullName>
    </recommendedName>
</protein>
<feature type="domain" description="Glycosyl transferase family 1" evidence="2">
    <location>
        <begin position="190"/>
        <end position="349"/>
    </location>
</feature>
<dbReference type="Proteomes" id="UP000215559">
    <property type="component" value="Unassembled WGS sequence"/>
</dbReference>
<organism evidence="4 5">
    <name type="scientific">candidate division WOR-3 bacterium JGI_Cruoil_03_51_56</name>
    <dbReference type="NCBI Taxonomy" id="1973747"/>
    <lineage>
        <taxon>Bacteria</taxon>
        <taxon>Bacteria division WOR-3</taxon>
    </lineage>
</organism>
<dbReference type="SUPFAM" id="SSF53756">
    <property type="entry name" value="UDP-Glycosyltransferase/glycogen phosphorylase"/>
    <property type="match status" value="1"/>
</dbReference>
<dbReference type="FunFam" id="3.40.50.2000:FF:000119">
    <property type="entry name" value="Glycosyl transferase group 1"/>
    <property type="match status" value="1"/>
</dbReference>
<dbReference type="GO" id="GO:0016757">
    <property type="term" value="F:glycosyltransferase activity"/>
    <property type="evidence" value="ECO:0007669"/>
    <property type="project" value="InterPro"/>
</dbReference>
<evidence type="ECO:0000256" key="1">
    <source>
        <dbReference type="ARBA" id="ARBA00022679"/>
    </source>
</evidence>
<keyword evidence="1" id="KW-0808">Transferase</keyword>
<dbReference type="PANTHER" id="PTHR46401:SF2">
    <property type="entry name" value="GLYCOSYLTRANSFERASE WBBK-RELATED"/>
    <property type="match status" value="1"/>
</dbReference>
<evidence type="ECO:0000259" key="3">
    <source>
        <dbReference type="Pfam" id="PF13439"/>
    </source>
</evidence>
<dbReference type="InterPro" id="IPR028098">
    <property type="entry name" value="Glyco_trans_4-like_N"/>
</dbReference>
<feature type="domain" description="Glycosyltransferase subfamily 4-like N-terminal" evidence="3">
    <location>
        <begin position="16"/>
        <end position="173"/>
    </location>
</feature>